<dbReference type="Pfam" id="PF22544">
    <property type="entry name" value="HYDIN_VesB_CFA65-like_Ig"/>
    <property type="match status" value="1"/>
</dbReference>
<organism evidence="8 9">
    <name type="scientific">Trichomonas vaginalis (strain ATCC PRA-98 / G3)</name>
    <dbReference type="NCBI Taxonomy" id="412133"/>
    <lineage>
        <taxon>Eukaryota</taxon>
        <taxon>Metamonada</taxon>
        <taxon>Parabasalia</taxon>
        <taxon>Trichomonadida</taxon>
        <taxon>Trichomonadidae</taxon>
        <taxon>Trichomonas</taxon>
    </lineage>
</organism>
<evidence type="ECO:0000259" key="7">
    <source>
        <dbReference type="Pfam" id="PF22544"/>
    </source>
</evidence>
<evidence type="ECO:0000256" key="6">
    <source>
        <dbReference type="SAM" id="MobiDB-lite"/>
    </source>
</evidence>
<dbReference type="InterPro" id="IPR013783">
    <property type="entry name" value="Ig-like_fold"/>
</dbReference>
<evidence type="ECO:0000256" key="4">
    <source>
        <dbReference type="ARBA" id="ARBA00023069"/>
    </source>
</evidence>
<accession>A2DJU5</accession>
<name>A2DJU5_TRIV3</name>
<dbReference type="AlphaFoldDB" id="A2DJU5"/>
<feature type="region of interest" description="Disordered" evidence="6">
    <location>
        <begin position="1115"/>
        <end position="1149"/>
    </location>
</feature>
<evidence type="ECO:0000313" key="9">
    <source>
        <dbReference type="Proteomes" id="UP000001542"/>
    </source>
</evidence>
<feature type="compositionally biased region" description="Polar residues" evidence="6">
    <location>
        <begin position="873"/>
        <end position="894"/>
    </location>
</feature>
<keyword evidence="9" id="KW-1185">Reference proteome</keyword>
<protein>
    <recommendedName>
        <fullName evidence="7">HYDIN/VesB/CFA65-like Ig-like domain-containing protein</fullName>
    </recommendedName>
</protein>
<dbReference type="Proteomes" id="UP000001542">
    <property type="component" value="Unassembled WGS sequence"/>
</dbReference>
<reference evidence="8" key="1">
    <citation type="submission" date="2006-10" db="EMBL/GenBank/DDBJ databases">
        <authorList>
            <person name="Amadeo P."/>
            <person name="Zhao Q."/>
            <person name="Wortman J."/>
            <person name="Fraser-Liggett C."/>
            <person name="Carlton J."/>
        </authorList>
    </citation>
    <scope>NUCLEOTIDE SEQUENCE</scope>
    <source>
        <strain evidence="8">G3</strain>
    </source>
</reference>
<keyword evidence="4" id="KW-0969">Cilium</keyword>
<gene>
    <name evidence="8" type="ORF">TVAG_452230</name>
</gene>
<dbReference type="InParanoid" id="A2DJU5"/>
<keyword evidence="3" id="KW-0963">Cytoplasm</keyword>
<dbReference type="KEGG" id="tva:5464834"/>
<feature type="region of interest" description="Disordered" evidence="6">
    <location>
        <begin position="849"/>
        <end position="894"/>
    </location>
</feature>
<dbReference type="InterPro" id="IPR053879">
    <property type="entry name" value="HYDIN_VesB_CFA65-like_Ig"/>
</dbReference>
<feature type="compositionally biased region" description="Basic and acidic residues" evidence="6">
    <location>
        <begin position="849"/>
        <end position="859"/>
    </location>
</feature>
<proteinExistence type="predicted"/>
<evidence type="ECO:0000313" key="8">
    <source>
        <dbReference type="EMBL" id="EAY19309.1"/>
    </source>
</evidence>
<dbReference type="VEuPathDB" id="TrichDB:TVAG_452230"/>
<dbReference type="EMBL" id="DS113209">
    <property type="protein sequence ID" value="EAY19309.1"/>
    <property type="molecule type" value="Genomic_DNA"/>
</dbReference>
<evidence type="ECO:0000256" key="1">
    <source>
        <dbReference type="ARBA" id="ARBA00004138"/>
    </source>
</evidence>
<keyword evidence="5" id="KW-0966">Cell projection</keyword>
<reference evidence="8" key="2">
    <citation type="journal article" date="2007" name="Science">
        <title>Draft genome sequence of the sexually transmitted pathogen Trichomonas vaginalis.</title>
        <authorList>
            <person name="Carlton J.M."/>
            <person name="Hirt R.P."/>
            <person name="Silva J.C."/>
            <person name="Delcher A.L."/>
            <person name="Schatz M."/>
            <person name="Zhao Q."/>
            <person name="Wortman J.R."/>
            <person name="Bidwell S.L."/>
            <person name="Alsmark U.C.M."/>
            <person name="Besteiro S."/>
            <person name="Sicheritz-Ponten T."/>
            <person name="Noel C.J."/>
            <person name="Dacks J.B."/>
            <person name="Foster P.G."/>
            <person name="Simillion C."/>
            <person name="Van de Peer Y."/>
            <person name="Miranda-Saavedra D."/>
            <person name="Barton G.J."/>
            <person name="Westrop G.D."/>
            <person name="Mueller S."/>
            <person name="Dessi D."/>
            <person name="Fiori P.L."/>
            <person name="Ren Q."/>
            <person name="Paulsen I."/>
            <person name="Zhang H."/>
            <person name="Bastida-Corcuera F.D."/>
            <person name="Simoes-Barbosa A."/>
            <person name="Brown M.T."/>
            <person name="Hayes R.D."/>
            <person name="Mukherjee M."/>
            <person name="Okumura C.Y."/>
            <person name="Schneider R."/>
            <person name="Smith A.J."/>
            <person name="Vanacova S."/>
            <person name="Villalvazo M."/>
            <person name="Haas B.J."/>
            <person name="Pertea M."/>
            <person name="Feldblyum T.V."/>
            <person name="Utterback T.R."/>
            <person name="Shu C.L."/>
            <person name="Osoegawa K."/>
            <person name="de Jong P.J."/>
            <person name="Hrdy I."/>
            <person name="Horvathova L."/>
            <person name="Zubacova Z."/>
            <person name="Dolezal P."/>
            <person name="Malik S.B."/>
            <person name="Logsdon J.M. Jr."/>
            <person name="Henze K."/>
            <person name="Gupta A."/>
            <person name="Wang C.C."/>
            <person name="Dunne R.L."/>
            <person name="Upcroft J.A."/>
            <person name="Upcroft P."/>
            <person name="White O."/>
            <person name="Salzberg S.L."/>
            <person name="Tang P."/>
            <person name="Chiu C.-H."/>
            <person name="Lee Y.-S."/>
            <person name="Embley T.M."/>
            <person name="Coombs G.H."/>
            <person name="Mottram J.C."/>
            <person name="Tachezy J."/>
            <person name="Fraser-Liggett C.M."/>
            <person name="Johnson P.J."/>
        </authorList>
    </citation>
    <scope>NUCLEOTIDE SEQUENCE [LARGE SCALE GENOMIC DNA]</scope>
    <source>
        <strain evidence="8">G3</strain>
    </source>
</reference>
<dbReference type="RefSeq" id="XP_001580295.1">
    <property type="nucleotide sequence ID" value="XM_001580245.1"/>
</dbReference>
<feature type="compositionally biased region" description="Basic residues" evidence="6">
    <location>
        <begin position="1129"/>
        <end position="1139"/>
    </location>
</feature>
<dbReference type="Gene3D" id="2.60.40.10">
    <property type="entry name" value="Immunoglobulins"/>
    <property type="match status" value="1"/>
</dbReference>
<dbReference type="SMR" id="A2DJU5"/>
<comment type="subcellular location">
    <subcellularLocation>
        <location evidence="1">Cell projection</location>
        <location evidence="1">Cilium</location>
    </subcellularLocation>
    <subcellularLocation>
        <location evidence="2">Cytoplasm</location>
    </subcellularLocation>
</comment>
<evidence type="ECO:0000256" key="5">
    <source>
        <dbReference type="ARBA" id="ARBA00023273"/>
    </source>
</evidence>
<sequence length="1237" mass="139985">MSDVSLETTIVSVDIGQVLDIKHIKEYVSKNFSKDCVFIDAIEIFESLKLPKLDPSTPHENLIEISSLVSKSIKTNIDSSIQKLLDLKKKNIKAAENTKKEKNPPPPPPIMFGGQTEAVIALINWPLVPIHYQQLVENDIHISAFINLTGFKATVPPTKSSNNKVTTTLPYLKIIGKTVPDTNIPLSWVQLQETADFTTIFSEIKLEEEPAQAWNTLQLEIGNILSAKKKIEEECKSIKIENVPTLPEIDHELDLSTYTETLKKDENDYITAIFEQLHKNNFQIFPKPEISELDLINDILDQFYNKLANKQIPQEEIKPKFFKNSKSSPSFFVENMINSWNIPSECAESAAKAAEYYTSIEGFNTAAGQQFELLFTKANKQYSLGLPINYYDFTKFTKMINYDDSIPILNNIMKMYNIVEVSVDNMTGIVYVLALPPAQKSLGKQIQYKYMPVTMKNGNELFLNMNETSEASQTPDKKNKNNSILNLIKNNESPTQIFQNIQEIIKTSSKIYGLPSSYNFSTDFVSPYFFDNFRVDILREIWNGTYLFKYNVFATDFDVHSEDDSISIDFGEFRVNSNSDSINIFHENNSFSLKSGKLTINNNIIIDRNGDFVYKLDKSTLYTSFSGVAGYTTKDSSIFNDKFGNGSEKVHKKTNLVEKKRDYIRNDDVKYAINLKDQSRTINLKNITIKQNDKVQEFILPGLQTILSTPEMINFQIGQYQISISDKIEIKKGDLVIVVSSDVNITDGKTEMSMNCNEIQIKSGKTGFIATNTGIERLADIFEGEPPPKKRPEFAETKFGLLPPVKEVLPENVLLNLQKQNPPRFFAIRPNLSGTEFLHPEYAYSLKSTEEKPFEKESPSDSQGKVTKIDLPNTYSLGNGTEKQPKPVNSANDSDLNLIPPKSELFKVQASINGENVIYDILIDEFMRPISFISFNPLDKTHRAEALKEIAAPRQRKPKKGEKLVETTTDVNEKAVSAIASMNSFFTLVSEAKEAAISLAKKTWHESRIPKPPRVPDLDVMPPQTPPPGVLIAANLKGSSSIQARNYWESPEANFVYVKEIEVKQPRPPSARMKLFDPPRHFIMTDKDIPDSSFYDNENKDNNIMTSTKNRSTFMTQPDEQKYPESARAPRRHGRSRRTMKSDEHPQRVDFGEVPAGREASTSLEITNTGFVPFKYSIIQPEDKNVKILTAPGIVMAGFKLKIRLQLLPCERGEISTSFRLLTPDVDMEIPVTAIIV</sequence>
<dbReference type="VEuPathDB" id="TrichDB:TVAGG3_0290250"/>
<feature type="compositionally biased region" description="Basic and acidic residues" evidence="6">
    <location>
        <begin position="1140"/>
        <end position="1149"/>
    </location>
</feature>
<feature type="domain" description="HYDIN/VesB/CFA65-like Ig-like" evidence="7">
    <location>
        <begin position="1146"/>
        <end position="1222"/>
    </location>
</feature>
<evidence type="ECO:0000256" key="2">
    <source>
        <dbReference type="ARBA" id="ARBA00004496"/>
    </source>
</evidence>
<evidence type="ECO:0000256" key="3">
    <source>
        <dbReference type="ARBA" id="ARBA00022490"/>
    </source>
</evidence>